<keyword evidence="6" id="KW-0963">Cytoplasm</keyword>
<dbReference type="GO" id="GO:0005524">
    <property type="term" value="F:ATP binding"/>
    <property type="evidence" value="ECO:0007669"/>
    <property type="project" value="UniProtKB-KW"/>
</dbReference>
<evidence type="ECO:0000256" key="6">
    <source>
        <dbReference type="HAMAP-Rule" id="MF_01161"/>
    </source>
</evidence>
<accession>A0A1H8DWQ2</accession>
<comment type="catalytic activity">
    <reaction evidence="5 6">
        <text>cytidine(34) in tRNA(Ile2) + L-lysine + ATP = lysidine(34) in tRNA(Ile2) + AMP + diphosphate + H(+)</text>
        <dbReference type="Rhea" id="RHEA:43744"/>
        <dbReference type="Rhea" id="RHEA-COMP:10625"/>
        <dbReference type="Rhea" id="RHEA-COMP:10670"/>
        <dbReference type="ChEBI" id="CHEBI:15378"/>
        <dbReference type="ChEBI" id="CHEBI:30616"/>
        <dbReference type="ChEBI" id="CHEBI:32551"/>
        <dbReference type="ChEBI" id="CHEBI:33019"/>
        <dbReference type="ChEBI" id="CHEBI:82748"/>
        <dbReference type="ChEBI" id="CHEBI:83665"/>
        <dbReference type="ChEBI" id="CHEBI:456215"/>
        <dbReference type="EC" id="6.3.4.19"/>
    </reaction>
</comment>
<organism evidence="8 9">
    <name type="scientific">Gemmobacter aquatilis</name>
    <dbReference type="NCBI Taxonomy" id="933059"/>
    <lineage>
        <taxon>Bacteria</taxon>
        <taxon>Pseudomonadati</taxon>
        <taxon>Pseudomonadota</taxon>
        <taxon>Alphaproteobacteria</taxon>
        <taxon>Rhodobacterales</taxon>
        <taxon>Paracoccaceae</taxon>
        <taxon>Gemmobacter</taxon>
    </lineage>
</organism>
<comment type="subcellular location">
    <subcellularLocation>
        <location evidence="6">Cytoplasm</location>
    </subcellularLocation>
</comment>
<keyword evidence="9" id="KW-1185">Reference proteome</keyword>
<dbReference type="InterPro" id="IPR011063">
    <property type="entry name" value="TilS/TtcA_N"/>
</dbReference>
<evidence type="ECO:0000256" key="3">
    <source>
        <dbReference type="ARBA" id="ARBA00022741"/>
    </source>
</evidence>
<evidence type="ECO:0000313" key="8">
    <source>
        <dbReference type="EMBL" id="SEN11721.1"/>
    </source>
</evidence>
<evidence type="ECO:0000259" key="7">
    <source>
        <dbReference type="Pfam" id="PF01171"/>
    </source>
</evidence>
<dbReference type="InterPro" id="IPR014729">
    <property type="entry name" value="Rossmann-like_a/b/a_fold"/>
</dbReference>
<dbReference type="SUPFAM" id="SSF52402">
    <property type="entry name" value="Adenine nucleotide alpha hydrolases-like"/>
    <property type="match status" value="1"/>
</dbReference>
<protein>
    <recommendedName>
        <fullName evidence="6">tRNA(Ile)-lysidine synthase</fullName>
        <ecNumber evidence="6">6.3.4.19</ecNumber>
    </recommendedName>
    <alternativeName>
        <fullName evidence="6">tRNA(Ile)-2-lysyl-cytidine synthase</fullName>
    </alternativeName>
    <alternativeName>
        <fullName evidence="6">tRNA(Ile)-lysidine synthetase</fullName>
    </alternativeName>
</protein>
<keyword evidence="2 6" id="KW-0819">tRNA processing</keyword>
<reference evidence="8 9" key="1">
    <citation type="submission" date="2016-10" db="EMBL/GenBank/DDBJ databases">
        <authorList>
            <person name="de Groot N.N."/>
        </authorList>
    </citation>
    <scope>NUCLEOTIDE SEQUENCE [LARGE SCALE GENOMIC DNA]</scope>
    <source>
        <strain evidence="8 9">DSM 3857</strain>
    </source>
</reference>
<evidence type="ECO:0000256" key="2">
    <source>
        <dbReference type="ARBA" id="ARBA00022694"/>
    </source>
</evidence>
<dbReference type="EMBL" id="FOCE01000003">
    <property type="protein sequence ID" value="SEN11721.1"/>
    <property type="molecule type" value="Genomic_DNA"/>
</dbReference>
<comment type="similarity">
    <text evidence="6">Belongs to the tRNA(Ile)-lysidine synthase family.</text>
</comment>
<dbReference type="GO" id="GO:0032267">
    <property type="term" value="F:tRNA(Ile)-lysidine synthase activity"/>
    <property type="evidence" value="ECO:0007669"/>
    <property type="project" value="UniProtKB-EC"/>
</dbReference>
<dbReference type="GO" id="GO:0006400">
    <property type="term" value="P:tRNA modification"/>
    <property type="evidence" value="ECO:0007669"/>
    <property type="project" value="UniProtKB-UniRule"/>
</dbReference>
<dbReference type="InterPro" id="IPR012094">
    <property type="entry name" value="tRNA_Ile_lys_synt"/>
</dbReference>
<dbReference type="AlphaFoldDB" id="A0A1H8DWQ2"/>
<evidence type="ECO:0000313" key="9">
    <source>
        <dbReference type="Proteomes" id="UP000198761"/>
    </source>
</evidence>
<dbReference type="NCBIfam" id="TIGR02432">
    <property type="entry name" value="lysidine_TilS_N"/>
    <property type="match status" value="1"/>
</dbReference>
<keyword evidence="1 6" id="KW-0436">Ligase</keyword>
<dbReference type="PANTHER" id="PTHR43033">
    <property type="entry name" value="TRNA(ILE)-LYSIDINE SYNTHASE-RELATED"/>
    <property type="match status" value="1"/>
</dbReference>
<dbReference type="Gene3D" id="3.40.50.620">
    <property type="entry name" value="HUPs"/>
    <property type="match status" value="1"/>
</dbReference>
<dbReference type="GO" id="GO:0005737">
    <property type="term" value="C:cytoplasm"/>
    <property type="evidence" value="ECO:0007669"/>
    <property type="project" value="UniProtKB-SubCell"/>
</dbReference>
<gene>
    <name evidence="6" type="primary">tilS</name>
    <name evidence="8" type="ORF">SAMN04488103_103155</name>
</gene>
<evidence type="ECO:0000256" key="5">
    <source>
        <dbReference type="ARBA" id="ARBA00048539"/>
    </source>
</evidence>
<comment type="caution">
    <text evidence="6">Lacks conserved residue(s) required for the propagation of feature annotation.</text>
</comment>
<dbReference type="PANTHER" id="PTHR43033:SF1">
    <property type="entry name" value="TRNA(ILE)-LYSIDINE SYNTHASE-RELATED"/>
    <property type="match status" value="1"/>
</dbReference>
<dbReference type="HAMAP" id="MF_01161">
    <property type="entry name" value="tRNA_Ile_lys_synt"/>
    <property type="match status" value="1"/>
</dbReference>
<feature type="domain" description="tRNA(Ile)-lysidine/2-thiocytidine synthase N-terminal" evidence="7">
    <location>
        <begin position="1"/>
        <end position="168"/>
    </location>
</feature>
<dbReference type="Pfam" id="PF01171">
    <property type="entry name" value="ATP_bind_3"/>
    <property type="match status" value="1"/>
</dbReference>
<keyword evidence="3" id="KW-0547">Nucleotide-binding</keyword>
<comment type="function">
    <text evidence="6">Ligates lysine onto the cytidine present at position 34 of the AUA codon-specific tRNA(Ile) that contains the anticodon CAU, in an ATP-dependent manner. Cytidine is converted to lysidine, thus changing the amino acid specificity of the tRNA from methionine to isoleucine.</text>
</comment>
<keyword evidence="4" id="KW-0067">ATP-binding</keyword>
<dbReference type="CDD" id="cd01992">
    <property type="entry name" value="TilS_N"/>
    <property type="match status" value="1"/>
</dbReference>
<dbReference type="InterPro" id="IPR012795">
    <property type="entry name" value="tRNA_Ile_lys_synt_N"/>
</dbReference>
<dbReference type="STRING" id="933059.SAMN04488103_103155"/>
<proteinExistence type="inferred from homology"/>
<dbReference type="Proteomes" id="UP000198761">
    <property type="component" value="Unassembled WGS sequence"/>
</dbReference>
<evidence type="ECO:0000256" key="4">
    <source>
        <dbReference type="ARBA" id="ARBA00022840"/>
    </source>
</evidence>
<sequence>MALLHLLGAVAPWAGWVVEAVTVDHGLRPEAADEALFVADFCAMHGIPHSTLHWHRPEGAGNLMDQARRARAQLIADWARARGIGHVALGHTADDQAESFLMNLGRAAGLDGLSAMRLAWTDQGIRWARPLLGHSRAALRDYLRAQGIGWIDDPSNENPRFTRVKARRALQALAPLGITAESIAASARNLTAARDALVLATAQAAEVCVTEQDGALRLDPARFFALPDELRRRLLLAALLWFGGADYPPRATQVARLGLALAEGRAATLAGLRFRPQGDALLIQREPRAVMPPVASTDLWDHRWRLHGPHAPDLRIGALGAGGLAACPDWRATGLGHETLLATPAIWQGQRLIAAPLAGKGAEWQATLSPSFGMFILSH</sequence>
<name>A0A1H8DWQ2_9RHOB</name>
<dbReference type="EC" id="6.3.4.19" evidence="6"/>
<evidence type="ECO:0000256" key="1">
    <source>
        <dbReference type="ARBA" id="ARBA00022598"/>
    </source>
</evidence>